<gene>
    <name evidence="1" type="ORF">GCM10023147_05660</name>
</gene>
<reference evidence="2" key="1">
    <citation type="journal article" date="2019" name="Int. J. Syst. Evol. Microbiol.">
        <title>The Global Catalogue of Microorganisms (GCM) 10K type strain sequencing project: providing services to taxonomists for standard genome sequencing and annotation.</title>
        <authorList>
            <consortium name="The Broad Institute Genomics Platform"/>
            <consortium name="The Broad Institute Genome Sequencing Center for Infectious Disease"/>
            <person name="Wu L."/>
            <person name="Ma J."/>
        </authorList>
    </citation>
    <scope>NUCLEOTIDE SEQUENCE [LARGE SCALE GENOMIC DNA]</scope>
    <source>
        <strain evidence="2">JCM 17688</strain>
    </source>
</reference>
<sequence length="50" mass="5330">MTTTHALLIRDGIITAAGPVENVLTTARISEAFDHPITITRQGGRWNAAA</sequence>
<evidence type="ECO:0008006" key="3">
    <source>
        <dbReference type="Google" id="ProtNLM"/>
    </source>
</evidence>
<accession>A0ABP8J4E6</accession>
<dbReference type="Proteomes" id="UP001500635">
    <property type="component" value="Unassembled WGS sequence"/>
</dbReference>
<evidence type="ECO:0000313" key="2">
    <source>
        <dbReference type="Proteomes" id="UP001500635"/>
    </source>
</evidence>
<name>A0ABP8J4E6_9ACTN</name>
<keyword evidence="2" id="KW-1185">Reference proteome</keyword>
<comment type="caution">
    <text evidence="1">The sequence shown here is derived from an EMBL/GenBank/DDBJ whole genome shotgun (WGS) entry which is preliminary data.</text>
</comment>
<evidence type="ECO:0000313" key="1">
    <source>
        <dbReference type="EMBL" id="GAA4384780.1"/>
    </source>
</evidence>
<organism evidence="1 2">
    <name type="scientific">Tsukamurella soli</name>
    <dbReference type="NCBI Taxonomy" id="644556"/>
    <lineage>
        <taxon>Bacteria</taxon>
        <taxon>Bacillati</taxon>
        <taxon>Actinomycetota</taxon>
        <taxon>Actinomycetes</taxon>
        <taxon>Mycobacteriales</taxon>
        <taxon>Tsukamurellaceae</taxon>
        <taxon>Tsukamurella</taxon>
    </lineage>
</organism>
<dbReference type="EMBL" id="BAABFR010000005">
    <property type="protein sequence ID" value="GAA4384780.1"/>
    <property type="molecule type" value="Genomic_DNA"/>
</dbReference>
<protein>
    <recommendedName>
        <fullName evidence="3">Iron complex transport system ATP-binding protein</fullName>
    </recommendedName>
</protein>
<proteinExistence type="predicted"/>